<feature type="compositionally biased region" description="Low complexity" evidence="1">
    <location>
        <begin position="545"/>
        <end position="559"/>
    </location>
</feature>
<keyword evidence="3" id="KW-1185">Reference proteome</keyword>
<feature type="region of interest" description="Disordered" evidence="1">
    <location>
        <begin position="629"/>
        <end position="693"/>
    </location>
</feature>
<feature type="compositionally biased region" description="Basic residues" evidence="1">
    <location>
        <begin position="493"/>
        <end position="502"/>
    </location>
</feature>
<dbReference type="Proteomes" id="UP001489004">
    <property type="component" value="Unassembled WGS sequence"/>
</dbReference>
<feature type="compositionally biased region" description="Basic and acidic residues" evidence="1">
    <location>
        <begin position="286"/>
        <end position="324"/>
    </location>
</feature>
<feature type="compositionally biased region" description="Basic and acidic residues" evidence="1">
    <location>
        <begin position="201"/>
        <end position="224"/>
    </location>
</feature>
<evidence type="ECO:0000256" key="1">
    <source>
        <dbReference type="SAM" id="MobiDB-lite"/>
    </source>
</evidence>
<feature type="compositionally biased region" description="Basic and acidic residues" evidence="1">
    <location>
        <begin position="1"/>
        <end position="10"/>
    </location>
</feature>
<feature type="compositionally biased region" description="Basic residues" evidence="1">
    <location>
        <begin position="452"/>
        <end position="461"/>
    </location>
</feature>
<feature type="region of interest" description="Disordered" evidence="1">
    <location>
        <begin position="366"/>
        <end position="602"/>
    </location>
</feature>
<reference evidence="2 3" key="1">
    <citation type="journal article" date="2024" name="Nat. Commun.">
        <title>Phylogenomics reveals the evolutionary origins of lichenization in chlorophyte algae.</title>
        <authorList>
            <person name="Puginier C."/>
            <person name="Libourel C."/>
            <person name="Otte J."/>
            <person name="Skaloud P."/>
            <person name="Haon M."/>
            <person name="Grisel S."/>
            <person name="Petersen M."/>
            <person name="Berrin J.G."/>
            <person name="Delaux P.M."/>
            <person name="Dal Grande F."/>
            <person name="Keller J."/>
        </authorList>
    </citation>
    <scope>NUCLEOTIDE SEQUENCE [LARGE SCALE GENOMIC DNA]</scope>
    <source>
        <strain evidence="2 3">SAG 2043</strain>
    </source>
</reference>
<feature type="compositionally biased region" description="Low complexity" evidence="1">
    <location>
        <begin position="326"/>
        <end position="338"/>
    </location>
</feature>
<feature type="compositionally biased region" description="Basic and acidic residues" evidence="1">
    <location>
        <begin position="409"/>
        <end position="418"/>
    </location>
</feature>
<name>A0AAW1QSX8_9CHLO</name>
<feature type="compositionally biased region" description="Basic and acidic residues" evidence="1">
    <location>
        <begin position="462"/>
        <end position="473"/>
    </location>
</feature>
<feature type="compositionally biased region" description="Low complexity" evidence="1">
    <location>
        <begin position="432"/>
        <end position="445"/>
    </location>
</feature>
<feature type="compositionally biased region" description="Basic and acidic residues" evidence="1">
    <location>
        <begin position="481"/>
        <end position="492"/>
    </location>
</feature>
<organism evidence="2 3">
    <name type="scientific">[Myrmecia] bisecta</name>
    <dbReference type="NCBI Taxonomy" id="41462"/>
    <lineage>
        <taxon>Eukaryota</taxon>
        <taxon>Viridiplantae</taxon>
        <taxon>Chlorophyta</taxon>
        <taxon>core chlorophytes</taxon>
        <taxon>Trebouxiophyceae</taxon>
        <taxon>Trebouxiales</taxon>
        <taxon>Trebouxiaceae</taxon>
        <taxon>Myrmecia</taxon>
    </lineage>
</organism>
<accession>A0AAW1QSX8</accession>
<feature type="region of interest" description="Disordered" evidence="1">
    <location>
        <begin position="1"/>
        <end position="353"/>
    </location>
</feature>
<feature type="compositionally biased region" description="Basic and acidic residues" evidence="1">
    <location>
        <begin position="340"/>
        <end position="353"/>
    </location>
</feature>
<feature type="compositionally biased region" description="Low complexity" evidence="1">
    <location>
        <begin position="581"/>
        <end position="602"/>
    </location>
</feature>
<evidence type="ECO:0008006" key="4">
    <source>
        <dbReference type="Google" id="ProtNLM"/>
    </source>
</evidence>
<dbReference type="AlphaFoldDB" id="A0AAW1QSX8"/>
<sequence length="693" mass="73982">MSQSSRDRYRNSNLNNVLARPAASNAPIGPRFSSGLVPLGGPKRTRSAGAPAAKVTVPKPVNLPSLKKENAGHDPSTQIGALNWDEDERQVSAPLSGRPGATADRAKSFDEDDRPFVRREEPQFRPWEEPHVEGYSSWRGSGREDAAPSYGRSLSADRQREPYGLPRSERDMFGPPQRGPARGPDVEDRWGSRGSQSRDSFGPDRQSDARRPLQDRPLQDRDSFNRGPDYSRFNGPPPARFDRYRSEEYIPAYVEDPTLFPPPPPPRHGSSPRARGGSAQQQAEIGRGEASTHAEDMERQAFLEELDRVAADLEKEQVRKKEEAEAAAAAAAAAAAEAEAAERAAAEEAERKAAAAKLLIAPTSFASVIVPEGEKPPEGTSQAKPRTRFKPLDEEDEEEKQRKAAAAAKLRELEERMAQRAAAAEAERLAKEAAAAAQAAEAAQAEADRGGRGGRGRGRGKGGRDALAKDTVLKDAGAAGERMRGEKAERGRSRGRGARKGARSQNGDNEATLEAEPEEPTHEAPDLTDPRPKKAQRGPGKAEAEPQAGQPGAAAGAAGNARTAPHNAAPNAQVPTRGRNRNAAKNAVARPNANASAPSAAPSHFAWGANLAQEVASIAQLSLEEPITRKNNSLSPMLDPVAPLGPATEGRAVDRPKSAQSGVVSRPRGRTPSQMKSIYVAKTTGDRVNGSQG</sequence>
<protein>
    <recommendedName>
        <fullName evidence="4">BAT2 N-terminal domain-containing protein</fullName>
    </recommendedName>
</protein>
<feature type="compositionally biased region" description="Basic and acidic residues" evidence="1">
    <location>
        <begin position="155"/>
        <end position="172"/>
    </location>
</feature>
<evidence type="ECO:0000313" key="2">
    <source>
        <dbReference type="EMBL" id="KAK9824566.1"/>
    </source>
</evidence>
<evidence type="ECO:0000313" key="3">
    <source>
        <dbReference type="Proteomes" id="UP001489004"/>
    </source>
</evidence>
<comment type="caution">
    <text evidence="2">The sequence shown here is derived from an EMBL/GenBank/DDBJ whole genome shotgun (WGS) entry which is preliminary data.</text>
</comment>
<feature type="compositionally biased region" description="Low complexity" evidence="1">
    <location>
        <begin position="268"/>
        <end position="279"/>
    </location>
</feature>
<gene>
    <name evidence="2" type="ORF">WJX72_011357</name>
</gene>
<dbReference type="EMBL" id="JALJOR010000002">
    <property type="protein sequence ID" value="KAK9824566.1"/>
    <property type="molecule type" value="Genomic_DNA"/>
</dbReference>
<feature type="compositionally biased region" description="Basic and acidic residues" evidence="1">
    <location>
        <begin position="104"/>
        <end position="132"/>
    </location>
</feature>
<proteinExistence type="predicted"/>
<feature type="compositionally biased region" description="Basic and acidic residues" evidence="1">
    <location>
        <begin position="519"/>
        <end position="532"/>
    </location>
</feature>